<protein>
    <submittedName>
        <fullName evidence="1">Uncharacterized protein</fullName>
    </submittedName>
</protein>
<evidence type="ECO:0000313" key="2">
    <source>
        <dbReference type="Proteomes" id="UP001253637"/>
    </source>
</evidence>
<proteinExistence type="predicted"/>
<evidence type="ECO:0000313" key="1">
    <source>
        <dbReference type="EMBL" id="BCU03795.1"/>
    </source>
</evidence>
<organism evidence="1 2">
    <name type="scientific">Pandoravirus japonicus</name>
    <dbReference type="NCBI Taxonomy" id="2823154"/>
    <lineage>
        <taxon>Viruses</taxon>
        <taxon>Pandoravirus</taxon>
    </lineage>
</organism>
<accession>A0A811BT97</accession>
<sequence>MSCSFFRSFSLCFFSCCSTTINTNTYKKKMCATRKGPSGMGHMAPIGGPCTVPWRSTAARTHREIESTITNNCGFLSRVVNKWG</sequence>
<reference evidence="1" key="1">
    <citation type="submission" date="2021-04" db="EMBL/GenBank/DDBJ databases">
        <title>Draft Genome Sequence of Pandoravirus japonicus, Isolated from the Sabaishi River of Niigata, Japan.</title>
        <authorList>
            <person name="Hosokawa N."/>
            <person name="Takahashi H."/>
            <person name="Aoki K."/>
            <person name="Takemura M."/>
        </authorList>
    </citation>
    <scope>NUCLEOTIDE SEQUENCE</scope>
</reference>
<dbReference type="Proteomes" id="UP001253637">
    <property type="component" value="Segment"/>
</dbReference>
<name>A0A811BT97_9VIRU</name>
<dbReference type="EMBL" id="LC625835">
    <property type="protein sequence ID" value="BCU03795.1"/>
    <property type="molecule type" value="Genomic_DNA"/>
</dbReference>